<keyword evidence="5" id="KW-1185">Reference proteome</keyword>
<comment type="similarity">
    <text evidence="1">Belongs to the AB hydrolase superfamily. FUS2 hydrolase family.</text>
</comment>
<dbReference type="RefSeq" id="WP_022541535.1">
    <property type="nucleotide sequence ID" value="NC_022521.1"/>
</dbReference>
<reference evidence="4 5" key="1">
    <citation type="journal article" date="2013" name="Appl. Environ. Microbiol.">
        <title>Variation of the Virus-Related Elements within Syntenic Genomes of the Hyperthermophilic Archaeon Aeropyrum.</title>
        <authorList>
            <person name="Daifuku T."/>
            <person name="Yoshida T."/>
            <person name="Kitamura T."/>
            <person name="Kawaichi S."/>
            <person name="Inoue T."/>
            <person name="Nomura K."/>
            <person name="Yoshida Y."/>
            <person name="Kuno S."/>
            <person name="Sako Y."/>
        </authorList>
    </citation>
    <scope>NUCLEOTIDE SEQUENCE [LARGE SCALE GENOMIC DNA]</scope>
    <source>
        <strain evidence="4 5">SY1</strain>
    </source>
</reference>
<dbReference type="InterPro" id="IPR029058">
    <property type="entry name" value="AB_hydrolase_fold"/>
</dbReference>
<evidence type="ECO:0000313" key="5">
    <source>
        <dbReference type="Proteomes" id="UP000016887"/>
    </source>
</evidence>
<keyword evidence="2" id="KW-1133">Transmembrane helix</keyword>
<feature type="transmembrane region" description="Helical" evidence="2">
    <location>
        <begin position="415"/>
        <end position="433"/>
    </location>
</feature>
<dbReference type="InterPro" id="IPR050261">
    <property type="entry name" value="FrsA_esterase"/>
</dbReference>
<evidence type="ECO:0000256" key="1">
    <source>
        <dbReference type="ARBA" id="ARBA00038115"/>
    </source>
</evidence>
<sequence length="580" mass="61510">MAFHRVAAAVFLLLLFIGYINLYTVLDPSQDTYITPPPLGEDLYRELWGFDWSRGLDVRVESFEAASYRGSTISVAKISFSLLPGTPDCRIYGWLYGSPSSEGPWILLVHGLGGDHTFFEETLGGYKIAYELALRGFKVLSIDAAGHGESCIPGGESWRDRATTLEPGEFFLYYVYLSGVRAVEAAEALGAEPGRIAVMGVSMGGLTSYTVASLHPSVTLAIPIVASGCLSCMIQSGGLANLVGPSDAPVDGETVEKLSSSDPLSYIKLAASKGLLEGKAFYILFSGHDEYFPTEGLAATVEALRQAGATVAVAFSGNNNHYQPAPGWMDSALRVLEEFREGGVEAASALLREGSRAEAGWTTLLTGGVEWRPSSDGLAFLPGIPIIPLILGGEAVARASGEVLATSLPWSPPRIAPAVLLLAATVLAGFYASRQRLPRWPAAAAAAYATAAAYTIAYWHWPGRFSLGMLSLMERFGVTPSLTLGLPTLELMTLSAALTPLLAAAYLLSNSRWASIASAALYLALSLPPYILMRLVLGLVSENALQPIPATIIPVEAAYILILAAAIAAKRRATRGEGEA</sequence>
<dbReference type="GeneID" id="17110178"/>
<feature type="transmembrane region" description="Helical" evidence="2">
    <location>
        <begin position="481"/>
        <end position="508"/>
    </location>
</feature>
<dbReference type="AlphaFoldDB" id="U3T9Q3"/>
<protein>
    <recommendedName>
        <fullName evidence="3">AB hydrolase-1 domain-containing protein</fullName>
    </recommendedName>
</protein>
<organism evidence="4 5">
    <name type="scientific">Aeropyrum camini SY1 = JCM 12091</name>
    <dbReference type="NCBI Taxonomy" id="1198449"/>
    <lineage>
        <taxon>Archaea</taxon>
        <taxon>Thermoproteota</taxon>
        <taxon>Thermoprotei</taxon>
        <taxon>Desulfurococcales</taxon>
        <taxon>Desulfurococcaceae</taxon>
        <taxon>Aeropyrum</taxon>
    </lineage>
</organism>
<evidence type="ECO:0000259" key="3">
    <source>
        <dbReference type="Pfam" id="PF00561"/>
    </source>
</evidence>
<dbReference type="eggNOG" id="arCOG01649">
    <property type="taxonomic scope" value="Archaea"/>
</dbReference>
<dbReference type="STRING" id="1198449.ACAM_0793"/>
<dbReference type="Gene3D" id="3.40.50.1820">
    <property type="entry name" value="alpha/beta hydrolase"/>
    <property type="match status" value="1"/>
</dbReference>
<feature type="transmembrane region" description="Helical" evidence="2">
    <location>
        <begin position="520"/>
        <end position="541"/>
    </location>
</feature>
<feature type="transmembrane region" description="Helical" evidence="2">
    <location>
        <begin position="547"/>
        <end position="569"/>
    </location>
</feature>
<dbReference type="PANTHER" id="PTHR22946:SF0">
    <property type="entry name" value="DIENELACTONE HYDROLASE DOMAIN-CONTAINING PROTEIN"/>
    <property type="match status" value="1"/>
</dbReference>
<evidence type="ECO:0000256" key="2">
    <source>
        <dbReference type="SAM" id="Phobius"/>
    </source>
</evidence>
<dbReference type="InterPro" id="IPR000073">
    <property type="entry name" value="AB_hydrolase_1"/>
</dbReference>
<name>U3T9Q3_9CREN</name>
<dbReference type="KEGG" id="acj:ACAM_0793"/>
<feature type="domain" description="AB hydrolase-1" evidence="3">
    <location>
        <begin position="104"/>
        <end position="218"/>
    </location>
</feature>
<feature type="transmembrane region" description="Helical" evidence="2">
    <location>
        <begin position="440"/>
        <end position="461"/>
    </location>
</feature>
<dbReference type="Proteomes" id="UP000016887">
    <property type="component" value="Chromosome"/>
</dbReference>
<proteinExistence type="inferred from homology"/>
<dbReference type="SUPFAM" id="SSF53474">
    <property type="entry name" value="alpha/beta-Hydrolases"/>
    <property type="match status" value="1"/>
</dbReference>
<evidence type="ECO:0000313" key="4">
    <source>
        <dbReference type="EMBL" id="BAN90262.1"/>
    </source>
</evidence>
<dbReference type="PANTHER" id="PTHR22946">
    <property type="entry name" value="DIENELACTONE HYDROLASE DOMAIN-CONTAINING PROTEIN-RELATED"/>
    <property type="match status" value="1"/>
</dbReference>
<gene>
    <name evidence="4" type="ORF">ACAM_0793</name>
</gene>
<keyword evidence="2" id="KW-0812">Transmembrane</keyword>
<keyword evidence="2" id="KW-0472">Membrane</keyword>
<dbReference type="EMBL" id="AP012489">
    <property type="protein sequence ID" value="BAN90262.1"/>
    <property type="molecule type" value="Genomic_DNA"/>
</dbReference>
<accession>U3T9Q3</accession>
<dbReference type="Pfam" id="PF00561">
    <property type="entry name" value="Abhydrolase_1"/>
    <property type="match status" value="1"/>
</dbReference>